<comment type="caution">
    <text evidence="2">The sequence shown here is derived from an EMBL/GenBank/DDBJ whole genome shotgun (WGS) entry which is preliminary data.</text>
</comment>
<evidence type="ECO:0008006" key="4">
    <source>
        <dbReference type="Google" id="ProtNLM"/>
    </source>
</evidence>
<feature type="signal peptide" evidence="1">
    <location>
        <begin position="1"/>
        <end position="27"/>
    </location>
</feature>
<accession>A0A3D4T2K9</accession>
<evidence type="ECO:0000256" key="1">
    <source>
        <dbReference type="SAM" id="SignalP"/>
    </source>
</evidence>
<gene>
    <name evidence="2" type="ORF">DIW82_13575</name>
</gene>
<dbReference type="EMBL" id="DQID01000342">
    <property type="protein sequence ID" value="HCT15774.1"/>
    <property type="molecule type" value="Genomic_DNA"/>
</dbReference>
<keyword evidence="1" id="KW-0732">Signal</keyword>
<name>A0A3D4T2K9_9CORY</name>
<dbReference type="Proteomes" id="UP000261739">
    <property type="component" value="Unassembled WGS sequence"/>
</dbReference>
<dbReference type="STRING" id="863239.GCA_000213935_01577"/>
<feature type="chain" id="PRO_5017716720" description="Secreted protein" evidence="1">
    <location>
        <begin position="28"/>
        <end position="164"/>
    </location>
</feature>
<sequence length="164" mass="15859">MSLSTRVLTAVGAVACGAALATGSAAADEPAPAPEPQPVPVYQIPATALTVNGLVVPGVHFATVTATSTGPGEVGISAPTSPEVCATTYVNKNVRVDYFSPATGAAGNVTVDPCPDSGFDTAPATAVATPGSGPLVMTVSVVTVGDGPFADLPALPGAGTFVVP</sequence>
<proteinExistence type="predicted"/>
<organism evidence="2 3">
    <name type="scientific">Corynebacterium nuruki</name>
    <dbReference type="NCBI Taxonomy" id="1032851"/>
    <lineage>
        <taxon>Bacteria</taxon>
        <taxon>Bacillati</taxon>
        <taxon>Actinomycetota</taxon>
        <taxon>Actinomycetes</taxon>
        <taxon>Mycobacteriales</taxon>
        <taxon>Corynebacteriaceae</taxon>
        <taxon>Corynebacterium</taxon>
    </lineage>
</organism>
<evidence type="ECO:0000313" key="3">
    <source>
        <dbReference type="Proteomes" id="UP000261739"/>
    </source>
</evidence>
<evidence type="ECO:0000313" key="2">
    <source>
        <dbReference type="EMBL" id="HCT15774.1"/>
    </source>
</evidence>
<protein>
    <recommendedName>
        <fullName evidence="4">Secreted protein</fullName>
    </recommendedName>
</protein>
<dbReference type="RefSeq" id="WP_010120426.1">
    <property type="nucleotide sequence ID" value="NZ_DAITTW010000102.1"/>
</dbReference>
<dbReference type="AlphaFoldDB" id="A0A3D4T2K9"/>
<reference evidence="2 3" key="1">
    <citation type="journal article" date="2018" name="Nat. Biotechnol.">
        <title>A standardized bacterial taxonomy based on genome phylogeny substantially revises the tree of life.</title>
        <authorList>
            <person name="Parks D.H."/>
            <person name="Chuvochina M."/>
            <person name="Waite D.W."/>
            <person name="Rinke C."/>
            <person name="Skarshewski A."/>
            <person name="Chaumeil P.A."/>
            <person name="Hugenholtz P."/>
        </authorList>
    </citation>
    <scope>NUCLEOTIDE SEQUENCE [LARGE SCALE GENOMIC DNA]</scope>
    <source>
        <strain evidence="2">UBA11247</strain>
    </source>
</reference>